<dbReference type="InterPro" id="IPR050281">
    <property type="entry name" value="Flavin_monoamine_oxidase"/>
</dbReference>
<name>A0AAE1BZB2_9PEZI</name>
<dbReference type="PANTHER" id="PTHR10742">
    <property type="entry name" value="FLAVIN MONOAMINE OXIDASE"/>
    <property type="match status" value="1"/>
</dbReference>
<dbReference type="InterPro" id="IPR036188">
    <property type="entry name" value="FAD/NAD-bd_sf"/>
</dbReference>
<feature type="region of interest" description="Disordered" evidence="3">
    <location>
        <begin position="102"/>
        <end position="144"/>
    </location>
</feature>
<dbReference type="GO" id="GO:0003682">
    <property type="term" value="F:chromatin binding"/>
    <property type="evidence" value="ECO:0007669"/>
    <property type="project" value="TreeGrafter"/>
</dbReference>
<accession>A0AAE1BZB2</accession>
<evidence type="ECO:0000313" key="6">
    <source>
        <dbReference type="Proteomes" id="UP001274830"/>
    </source>
</evidence>
<keyword evidence="6" id="KW-1185">Reference proteome</keyword>
<evidence type="ECO:0000259" key="4">
    <source>
        <dbReference type="Pfam" id="PF01593"/>
    </source>
</evidence>
<evidence type="ECO:0000256" key="2">
    <source>
        <dbReference type="ARBA" id="ARBA00023002"/>
    </source>
</evidence>
<protein>
    <recommendedName>
        <fullName evidence="4">Amine oxidase domain-containing protein</fullName>
    </recommendedName>
</protein>
<dbReference type="Gene3D" id="3.90.660.10">
    <property type="match status" value="1"/>
</dbReference>
<dbReference type="SUPFAM" id="SSF54373">
    <property type="entry name" value="FAD-linked reductases, C-terminal domain"/>
    <property type="match status" value="1"/>
</dbReference>
<dbReference type="Pfam" id="PF13450">
    <property type="entry name" value="NAD_binding_8"/>
    <property type="match status" value="1"/>
</dbReference>
<organism evidence="5 6">
    <name type="scientific">Recurvomyces mirabilis</name>
    <dbReference type="NCBI Taxonomy" id="574656"/>
    <lineage>
        <taxon>Eukaryota</taxon>
        <taxon>Fungi</taxon>
        <taxon>Dikarya</taxon>
        <taxon>Ascomycota</taxon>
        <taxon>Pezizomycotina</taxon>
        <taxon>Dothideomycetes</taxon>
        <taxon>Dothideomycetidae</taxon>
        <taxon>Mycosphaerellales</taxon>
        <taxon>Teratosphaeriaceae</taxon>
        <taxon>Recurvomyces</taxon>
    </lineage>
</organism>
<dbReference type="AlphaFoldDB" id="A0AAE1BZB2"/>
<proteinExistence type="inferred from homology"/>
<comment type="caution">
    <text evidence="5">The sequence shown here is derived from an EMBL/GenBank/DDBJ whole genome shotgun (WGS) entry which is preliminary data.</text>
</comment>
<comment type="similarity">
    <text evidence="1">Belongs to the flavin monoamine oxidase family.</text>
</comment>
<dbReference type="PANTHER" id="PTHR10742:SF386">
    <property type="entry name" value="LYSINE-SPECIFIC HISTONE DEMETHYLASE 1A"/>
    <property type="match status" value="1"/>
</dbReference>
<dbReference type="GO" id="GO:0050660">
    <property type="term" value="F:flavin adenine dinucleotide binding"/>
    <property type="evidence" value="ECO:0007669"/>
    <property type="project" value="TreeGrafter"/>
</dbReference>
<dbReference type="Gene3D" id="3.50.50.60">
    <property type="entry name" value="FAD/NAD(P)-binding domain"/>
    <property type="match status" value="2"/>
</dbReference>
<dbReference type="InterPro" id="IPR002937">
    <property type="entry name" value="Amino_oxidase"/>
</dbReference>
<feature type="domain" description="Amine oxidase" evidence="4">
    <location>
        <begin position="240"/>
        <end position="519"/>
    </location>
</feature>
<dbReference type="GO" id="GO:0006338">
    <property type="term" value="P:chromatin remodeling"/>
    <property type="evidence" value="ECO:0007669"/>
    <property type="project" value="TreeGrafter"/>
</dbReference>
<dbReference type="SUPFAM" id="SSF51905">
    <property type="entry name" value="FAD/NAD(P)-binding domain"/>
    <property type="match status" value="1"/>
</dbReference>
<dbReference type="Proteomes" id="UP001274830">
    <property type="component" value="Unassembled WGS sequence"/>
</dbReference>
<evidence type="ECO:0000256" key="1">
    <source>
        <dbReference type="ARBA" id="ARBA00005995"/>
    </source>
</evidence>
<gene>
    <name evidence="5" type="ORF">LTR78_006767</name>
</gene>
<keyword evidence="2" id="KW-0560">Oxidoreductase</keyword>
<sequence length="522" mass="56609">MAASTCPEYDTIVIGAGMSGLACASRLLESDHYSGEDKLLVLEGRNRIGGRIGAVHVNGNRLDTGANWIHGIGTDDDPNPLVDILPHKKYRGLSGSVAFRRTAKSARGQAPSHPSTPGPDGDWVKVRNGGTESIESPGDESEDLIVPSGLSRVLSGALWRMIGGLHETANETPPAKAKSTTMLKAVIDSTHRRDAFKHVPTEYHSTLSCMPAGLEGIEAAPLVAQSAEHLEDQPGMSLLEYALDDFEGDQVFLQDGYLAVIDEIAKDLVASNMINLGTHVKQIRWDSNPIEIITDSGQYRAKQVDKNLAITNLGFGTLDKIFMVYNEPWWLNDPYLAIFEKGLVGSATVEARLNDEGEIEGLDTITGFTDELTGIEIQEDGTVAAGPRMLFIVNLHNLTGFPALQCFVSCANAAHVETLGDRDAGGIVHRALNKWLGVEPPNPDAVHVTRWAQDEYSRGSYSHMITGLSEVKHREAFQEPIVNKNGGILRFAGEHTSRNHFATVHGALLSGWREANDILSKT</sequence>
<reference evidence="5" key="1">
    <citation type="submission" date="2023-07" db="EMBL/GenBank/DDBJ databases">
        <title>Black Yeasts Isolated from many extreme environments.</title>
        <authorList>
            <person name="Coleine C."/>
            <person name="Stajich J.E."/>
            <person name="Selbmann L."/>
        </authorList>
    </citation>
    <scope>NUCLEOTIDE SEQUENCE</scope>
    <source>
        <strain evidence="5">CCFEE 5485</strain>
    </source>
</reference>
<evidence type="ECO:0000256" key="3">
    <source>
        <dbReference type="SAM" id="MobiDB-lite"/>
    </source>
</evidence>
<evidence type="ECO:0000313" key="5">
    <source>
        <dbReference type="EMBL" id="KAK3673222.1"/>
    </source>
</evidence>
<dbReference type="GO" id="GO:0016491">
    <property type="term" value="F:oxidoreductase activity"/>
    <property type="evidence" value="ECO:0007669"/>
    <property type="project" value="UniProtKB-KW"/>
</dbReference>
<dbReference type="Pfam" id="PF01593">
    <property type="entry name" value="Amino_oxidase"/>
    <property type="match status" value="1"/>
</dbReference>
<dbReference type="EMBL" id="JAUTXT010000026">
    <property type="protein sequence ID" value="KAK3673222.1"/>
    <property type="molecule type" value="Genomic_DNA"/>
</dbReference>